<evidence type="ECO:0000256" key="5">
    <source>
        <dbReference type="ARBA" id="ARBA00022782"/>
    </source>
</evidence>
<dbReference type="GeneID" id="105906784"/>
<protein>
    <recommendedName>
        <fullName evidence="10">RNA-binding protein 38</fullName>
    </recommendedName>
    <alternativeName>
        <fullName evidence="11">RNA-binding motif protein 38</fullName>
    </alternativeName>
</protein>
<keyword evidence="7" id="KW-0508">mRNA splicing</keyword>
<dbReference type="OrthoDB" id="4207594at2759"/>
<dbReference type="PANTHER" id="PTHR48024:SF28">
    <property type="entry name" value="RNA-BINDING PROTEIN 38"/>
    <property type="match status" value="1"/>
</dbReference>
<dbReference type="GO" id="GO:0005829">
    <property type="term" value="C:cytosol"/>
    <property type="evidence" value="ECO:0007669"/>
    <property type="project" value="UniProtKB-SubCell"/>
</dbReference>
<evidence type="ECO:0000256" key="12">
    <source>
        <dbReference type="PROSITE-ProRule" id="PRU00176"/>
    </source>
</evidence>
<evidence type="ECO:0000256" key="9">
    <source>
        <dbReference type="ARBA" id="ARBA00038117"/>
    </source>
</evidence>
<comment type="subcellular location">
    <subcellularLocation>
        <location evidence="2">Cytoplasm</location>
        <location evidence="2">Cytosol</location>
    </subcellularLocation>
    <subcellularLocation>
        <location evidence="1">Nucleus</location>
    </subcellularLocation>
</comment>
<evidence type="ECO:0000313" key="14">
    <source>
        <dbReference type="Proteomes" id="UP000515152"/>
    </source>
</evidence>
<evidence type="ECO:0000256" key="1">
    <source>
        <dbReference type="ARBA" id="ARBA00004123"/>
    </source>
</evidence>
<evidence type="ECO:0000256" key="8">
    <source>
        <dbReference type="ARBA" id="ARBA00023242"/>
    </source>
</evidence>
<dbReference type="FunFam" id="3.30.70.330:FF:000077">
    <property type="entry name" value="RNA-binding motif protein 24"/>
    <property type="match status" value="1"/>
</dbReference>
<dbReference type="GO" id="GO:0030154">
    <property type="term" value="P:cell differentiation"/>
    <property type="evidence" value="ECO:0007669"/>
    <property type="project" value="UniProtKB-KW"/>
</dbReference>
<feature type="domain" description="RRM" evidence="13">
    <location>
        <begin position="25"/>
        <end position="102"/>
    </location>
</feature>
<evidence type="ECO:0000256" key="6">
    <source>
        <dbReference type="ARBA" id="ARBA00022884"/>
    </source>
</evidence>
<evidence type="ECO:0000256" key="2">
    <source>
        <dbReference type="ARBA" id="ARBA00004514"/>
    </source>
</evidence>
<dbReference type="GO" id="GO:0043484">
    <property type="term" value="P:regulation of RNA splicing"/>
    <property type="evidence" value="ECO:0007669"/>
    <property type="project" value="TreeGrafter"/>
</dbReference>
<dbReference type="InterPro" id="IPR050886">
    <property type="entry name" value="RNA-binding_reg"/>
</dbReference>
<accession>A0A6P3W696</accession>
<dbReference type="GO" id="GO:0006397">
    <property type="term" value="P:mRNA processing"/>
    <property type="evidence" value="ECO:0007669"/>
    <property type="project" value="UniProtKB-KW"/>
</dbReference>
<gene>
    <name evidence="15" type="primary">rbm38</name>
</gene>
<keyword evidence="4" id="KW-0507">mRNA processing</keyword>
<dbReference type="AlphaFoldDB" id="A0A6P3W696"/>
<comment type="similarity">
    <text evidence="9">Belongs to the RBM38 family.</text>
</comment>
<evidence type="ECO:0000313" key="15">
    <source>
        <dbReference type="RefSeq" id="XP_012690432.1"/>
    </source>
</evidence>
<evidence type="ECO:0000256" key="3">
    <source>
        <dbReference type="ARBA" id="ARBA00022490"/>
    </source>
</evidence>
<dbReference type="InterPro" id="IPR012677">
    <property type="entry name" value="Nucleotide-bd_a/b_plait_sf"/>
</dbReference>
<dbReference type="InterPro" id="IPR035979">
    <property type="entry name" value="RBD_domain_sf"/>
</dbReference>
<dbReference type="Gene3D" id="3.30.70.330">
    <property type="match status" value="1"/>
</dbReference>
<dbReference type="SMART" id="SM00360">
    <property type="entry name" value="RRM"/>
    <property type="match status" value="1"/>
</dbReference>
<reference evidence="15" key="1">
    <citation type="submission" date="2025-08" db="UniProtKB">
        <authorList>
            <consortium name="RefSeq"/>
        </authorList>
    </citation>
    <scope>IDENTIFICATION</scope>
</reference>
<evidence type="ECO:0000256" key="11">
    <source>
        <dbReference type="ARBA" id="ARBA00041483"/>
    </source>
</evidence>
<dbReference type="PROSITE" id="PS50102">
    <property type="entry name" value="RRM"/>
    <property type="match status" value="1"/>
</dbReference>
<dbReference type="CDD" id="cd12384">
    <property type="entry name" value="RRM_RBM24_RBM38_like"/>
    <property type="match status" value="1"/>
</dbReference>
<dbReference type="RefSeq" id="XP_012690432.1">
    <property type="nucleotide sequence ID" value="XM_012834978.3"/>
</dbReference>
<proteinExistence type="inferred from homology"/>
<dbReference type="GO" id="GO:0005634">
    <property type="term" value="C:nucleus"/>
    <property type="evidence" value="ECO:0007669"/>
    <property type="project" value="UniProtKB-SubCell"/>
</dbReference>
<keyword evidence="14" id="KW-1185">Reference proteome</keyword>
<keyword evidence="3" id="KW-0963">Cytoplasm</keyword>
<evidence type="ECO:0000256" key="10">
    <source>
        <dbReference type="ARBA" id="ARBA00039528"/>
    </source>
</evidence>
<sequence length="238" mass="25949">MLLHQFVKGTLETMHPTIKKDTTFTKIFVGGLPYHTTDASLRKYFETFGDIDEAVVITDRQTGKSRGYGFVTMMDRGAAERACKDPNPIIDGRKANVNLAYLGAKPRSPQTGLSIGVQQIHPTLLQRQYGLAQQYMYSPQAYVQPSLMLPSQVSSTMGSPYLDYSAAYAQYASAAFEQYPYAASPGFLSYAYPTTTHMGPSAAATPTPVPPSLSAGTTSAATAFLQYPAQPLHLDRLQ</sequence>
<dbReference type="CTD" id="55544"/>
<dbReference type="InterPro" id="IPR000504">
    <property type="entry name" value="RRM_dom"/>
</dbReference>
<dbReference type="GO" id="GO:0008380">
    <property type="term" value="P:RNA splicing"/>
    <property type="evidence" value="ECO:0007669"/>
    <property type="project" value="UniProtKB-KW"/>
</dbReference>
<dbReference type="Proteomes" id="UP000515152">
    <property type="component" value="Chromosome 4"/>
</dbReference>
<dbReference type="PANTHER" id="PTHR48024">
    <property type="entry name" value="GEO13361P1-RELATED"/>
    <property type="match status" value="1"/>
</dbReference>
<name>A0A6P3W696_CLUHA</name>
<evidence type="ECO:0000256" key="7">
    <source>
        <dbReference type="ARBA" id="ARBA00023187"/>
    </source>
</evidence>
<keyword evidence="6 12" id="KW-0694">RNA-binding</keyword>
<keyword evidence="8" id="KW-0539">Nucleus</keyword>
<dbReference type="SUPFAM" id="SSF54928">
    <property type="entry name" value="RNA-binding domain, RBD"/>
    <property type="match status" value="1"/>
</dbReference>
<dbReference type="Pfam" id="PF00076">
    <property type="entry name" value="RRM_1"/>
    <property type="match status" value="1"/>
</dbReference>
<evidence type="ECO:0000256" key="4">
    <source>
        <dbReference type="ARBA" id="ARBA00022664"/>
    </source>
</evidence>
<dbReference type="KEGG" id="char:105906784"/>
<evidence type="ECO:0000259" key="13">
    <source>
        <dbReference type="PROSITE" id="PS50102"/>
    </source>
</evidence>
<keyword evidence="5" id="KW-0221">Differentiation</keyword>
<organism evidence="14 15">
    <name type="scientific">Clupea harengus</name>
    <name type="common">Atlantic herring</name>
    <dbReference type="NCBI Taxonomy" id="7950"/>
    <lineage>
        <taxon>Eukaryota</taxon>
        <taxon>Metazoa</taxon>
        <taxon>Chordata</taxon>
        <taxon>Craniata</taxon>
        <taxon>Vertebrata</taxon>
        <taxon>Euteleostomi</taxon>
        <taxon>Actinopterygii</taxon>
        <taxon>Neopterygii</taxon>
        <taxon>Teleostei</taxon>
        <taxon>Clupei</taxon>
        <taxon>Clupeiformes</taxon>
        <taxon>Clupeoidei</taxon>
        <taxon>Clupeidae</taxon>
        <taxon>Clupea</taxon>
    </lineage>
</organism>
<dbReference type="GO" id="GO:0003730">
    <property type="term" value="F:mRNA 3'-UTR binding"/>
    <property type="evidence" value="ECO:0007669"/>
    <property type="project" value="TreeGrafter"/>
</dbReference>